<keyword evidence="6" id="KW-0067">ATP-binding</keyword>
<organism evidence="10">
    <name type="scientific">Salix viminalis</name>
    <name type="common">Common osier</name>
    <name type="synonym">Basket willow</name>
    <dbReference type="NCBI Taxonomy" id="40686"/>
    <lineage>
        <taxon>Eukaryota</taxon>
        <taxon>Viridiplantae</taxon>
        <taxon>Streptophyta</taxon>
        <taxon>Embryophyta</taxon>
        <taxon>Tracheophyta</taxon>
        <taxon>Spermatophyta</taxon>
        <taxon>Magnoliopsida</taxon>
        <taxon>eudicotyledons</taxon>
        <taxon>Gunneridae</taxon>
        <taxon>Pentapetalae</taxon>
        <taxon>rosids</taxon>
        <taxon>fabids</taxon>
        <taxon>Malpighiales</taxon>
        <taxon>Salicaceae</taxon>
        <taxon>Saliceae</taxon>
        <taxon>Salix</taxon>
    </lineage>
</organism>
<evidence type="ECO:0000256" key="4">
    <source>
        <dbReference type="ARBA" id="ARBA00022741"/>
    </source>
</evidence>
<comment type="similarity">
    <text evidence="1">Belongs to the disease resistance NB-LRR family.</text>
</comment>
<dbReference type="InterPro" id="IPR001611">
    <property type="entry name" value="Leu-rich_rpt"/>
</dbReference>
<feature type="domain" description="Disease resistance protein At4g27190-like leucine-rich repeats" evidence="8">
    <location>
        <begin position="1633"/>
        <end position="1763"/>
    </location>
</feature>
<protein>
    <submittedName>
        <fullName evidence="10">Uncharacterized protein</fullName>
    </submittedName>
</protein>
<reference evidence="10" key="1">
    <citation type="submission" date="2019-03" db="EMBL/GenBank/DDBJ databases">
        <authorList>
            <person name="Mank J."/>
            <person name="Almeida P."/>
        </authorList>
    </citation>
    <scope>NUCLEOTIDE SEQUENCE</scope>
    <source>
        <strain evidence="10">78183</strain>
    </source>
</reference>
<dbReference type="InterPro" id="IPR027417">
    <property type="entry name" value="P-loop_NTPase"/>
</dbReference>
<evidence type="ECO:0000256" key="6">
    <source>
        <dbReference type="ARBA" id="ARBA00022840"/>
    </source>
</evidence>
<dbReference type="Pfam" id="PF23247">
    <property type="entry name" value="LRR_RPS2"/>
    <property type="match status" value="6"/>
</dbReference>
<feature type="domain" description="Disease resistance protein At4g27190-like leucine-rich repeats" evidence="8">
    <location>
        <begin position="1525"/>
        <end position="1627"/>
    </location>
</feature>
<sequence>MEILVPSSWICLANLEKISVFKCDKMEEIIGGPRSDEEGVMGGESSSNTEIKLLKLRNLYFHNLPELKSICSAKLICDSLQEVRVYSCNNMENLFPSSWSLGQLESLEVEDCEKMKEIIGGTNEIILPELHSSVGIRCQQMSGLDTGSYVCFWASKFLAFNNLANSEERQLSKPCEPKTLVKPYTFSSVSLQLLSNQRFQVAGDDCTAVEINTVNYFGSLFGSQMIHGYDGSRMIPFGRPARRFGIIYVSAQLVNMVDNSSLDLQNVCCSGISRTEDECGKARGSTLCIALGLEPPWHKNRWILQLSQTISYNSLELSTKILLLWDIWANPETDFARDHCSPEELPHGEFQTLPRTEPLVQVLEQSNAERDNLFVDAGRTRVGFQGMEQGEEEGRFFSHFDMENTVGKTTMLKHIHNKLLESREICHDVYWVTVSRDFSIERLQNRIAKCIKLDLSSEDDDLCRATKLSKELREKQKCILILDDLWNTFELHEVGIPDPMKGFKIIMTTRSERPRKIKVKLLSAEEAWTLFMEKLGHDITLSREVEPIAVDIARECAGLPLGVITMAGSMRGVDDPHEWRNTLEKLKESKFGDMEDKVFRLLRFSYDQLDNSELQQCLLYCALYPEDYEIEREELIGYLIDEGIIEQRRSRQSTFDEGHTMLNKLENVCLLEATLNYGSCRYVKMHDLIRDMAHQIHQKNSPVMVGERGDGLPVVDMWKENLVRVSLKDCDFQEIPSSHSPRCPNLSTLWLCDNQRLQFIADSFFTQLHGLKVLDLSNTGIIELPDSVSELVTLTALLLARCYKLRHVPSIEKLGALMRLDLSYTMALQKMPQGMQCLSSLRFLRMNGCGEKEFPCGLLPKLSHLQVFVLEDKSIARAYAPVIVKGKEVGCLRELERLVCHFEGLSDFVEYLTSRNKTQSLSSYHIAVGLLDVDVYCITMGGYGNSKELLLSNLCNNGDGDFQVMFPNDIQKLFISKCSCDFSSLIEHSIELEVIHIADCNSLESLVSSSWLCSAPLPSPSYNGIFSVLKELKCYRCGSMKKLLPPVLAPNLVNLERIEVKQCEKMEEIIGGTRSDEEGAIGEESSELQLPKLRSVRLQELPELKSICSAKLICDSLQEIRVSQCNSMEILVPSSWSCLVNLEEINVASCGKMEEIIGGARSDEEGAIGEESSELQLPKLRSVRLQELPELKSICSAKLICDSLQEIRVSQCNSMEILVPSSWSCLVNLEEINVASCGKMEEIIGGTRSDEEGVMGEESSELELPKLRALTLEKLPELKSICSAKLICDSLQEIRVSQCNSMEILVPSSWSCLVNLEEINVASCGKMEEIIGGTRSDEEGELPELKSICSAKLICDSLQEIRVSQCNSMEILVPSSWSCLVNLEEINVASCGKMKEIIGGTRSDEEGVMGEESSKFKLPKLRSVRLYELPELKSNWSAKWICDSLQKINVSNCNSIEILVPSSWSCLVNLEEINVASCGKMKEIIDEEGVMGEESSKFKLPKLRSVRLYELPELKSNWSAKWICDSLQKINVSNCNSIEILVPSSWSCLVNLEEINVASCGKMKEIIGGTRSDEEGVMGEESSKFKLPKLRELTLRGLQELKSICSSKLICDSLQKIDVSYCNSMEILELPELKSICSAKLICNSLQRIYLRKCNSMEILVPSSWSSPANLKSINVENCGKMEEIIGGTRSDEEGAIGEESSEFQLPKLRELELRGLPELKSIYSAKLICDSLKKIQVSNCNSMEILVPSSWSCLANLEEIYVA</sequence>
<keyword evidence="3" id="KW-0677">Repeat</keyword>
<dbReference type="PANTHER" id="PTHR33463">
    <property type="entry name" value="NB-ARC DOMAIN-CONTAINING PROTEIN-RELATED"/>
    <property type="match status" value="1"/>
</dbReference>
<keyword evidence="4" id="KW-0547">Nucleotide-binding</keyword>
<dbReference type="Pfam" id="PF23559">
    <property type="entry name" value="WHD_DRP"/>
    <property type="match status" value="1"/>
</dbReference>
<proteinExistence type="inferred from homology"/>
<dbReference type="InterPro" id="IPR050905">
    <property type="entry name" value="Plant_NBS-LRR"/>
</dbReference>
<evidence type="ECO:0000256" key="5">
    <source>
        <dbReference type="ARBA" id="ARBA00022821"/>
    </source>
</evidence>
<dbReference type="Gene3D" id="1.10.8.430">
    <property type="entry name" value="Helical domain of apoptotic protease-activating factors"/>
    <property type="match status" value="1"/>
</dbReference>
<feature type="domain" description="Disease resistance protein At4g27190-like leucine-rich repeats" evidence="8">
    <location>
        <begin position="1346"/>
        <end position="1463"/>
    </location>
</feature>
<dbReference type="GO" id="GO:0006952">
    <property type="term" value="P:defense response"/>
    <property type="evidence" value="ECO:0007669"/>
    <property type="project" value="UniProtKB-KW"/>
</dbReference>
<name>A0A6N2KSW3_SALVM</name>
<dbReference type="InterPro" id="IPR002182">
    <property type="entry name" value="NB-ARC"/>
</dbReference>
<dbReference type="GO" id="GO:0043531">
    <property type="term" value="F:ADP binding"/>
    <property type="evidence" value="ECO:0007669"/>
    <property type="project" value="InterPro"/>
</dbReference>
<evidence type="ECO:0000259" key="8">
    <source>
        <dbReference type="Pfam" id="PF23247"/>
    </source>
</evidence>
<accession>A0A6N2KSW3</accession>
<dbReference type="InterPro" id="IPR042197">
    <property type="entry name" value="Apaf_helical"/>
</dbReference>
<evidence type="ECO:0000313" key="10">
    <source>
        <dbReference type="EMBL" id="VFU31271.1"/>
    </source>
</evidence>
<evidence type="ECO:0000256" key="1">
    <source>
        <dbReference type="ARBA" id="ARBA00008894"/>
    </source>
</evidence>
<dbReference type="Pfam" id="PF00931">
    <property type="entry name" value="NB-ARC"/>
    <property type="match status" value="1"/>
</dbReference>
<evidence type="ECO:0000256" key="3">
    <source>
        <dbReference type="ARBA" id="ARBA00022737"/>
    </source>
</evidence>
<dbReference type="GO" id="GO:0005524">
    <property type="term" value="F:ATP binding"/>
    <property type="evidence" value="ECO:0007669"/>
    <property type="project" value="UniProtKB-KW"/>
</dbReference>
<dbReference type="PANTHER" id="PTHR33463:SF187">
    <property type="entry name" value="AND NB-ARC DOMAIN DISEASE RESISTANCE PROTEIN, PUTATIVE-RELATED"/>
    <property type="match status" value="1"/>
</dbReference>
<feature type="domain" description="NB-ARC" evidence="7">
    <location>
        <begin position="406"/>
        <end position="535"/>
    </location>
</feature>
<feature type="domain" description="Disease resistance protein At4g27190-like leucine-rich repeats" evidence="8">
    <location>
        <begin position="1023"/>
        <end position="1135"/>
    </location>
</feature>
<dbReference type="InterPro" id="IPR032675">
    <property type="entry name" value="LRR_dom_sf"/>
</dbReference>
<dbReference type="InterPro" id="IPR036388">
    <property type="entry name" value="WH-like_DNA-bd_sf"/>
</dbReference>
<evidence type="ECO:0000256" key="2">
    <source>
        <dbReference type="ARBA" id="ARBA00022614"/>
    </source>
</evidence>
<dbReference type="EMBL" id="CAADRP010000680">
    <property type="protein sequence ID" value="VFU31271.1"/>
    <property type="molecule type" value="Genomic_DNA"/>
</dbReference>
<gene>
    <name evidence="10" type="ORF">SVIM_LOCUS128300</name>
</gene>
<evidence type="ECO:0000259" key="7">
    <source>
        <dbReference type="Pfam" id="PF00931"/>
    </source>
</evidence>
<keyword evidence="5" id="KW-0611">Plant defense</keyword>
<dbReference type="SUPFAM" id="SSF52540">
    <property type="entry name" value="P-loop containing nucleoside triphosphate hydrolases"/>
    <property type="match status" value="1"/>
</dbReference>
<dbReference type="PRINTS" id="PR00364">
    <property type="entry name" value="DISEASERSIST"/>
</dbReference>
<dbReference type="Gene3D" id="3.80.10.10">
    <property type="entry name" value="Ribonuclease Inhibitor"/>
    <property type="match status" value="6"/>
</dbReference>
<feature type="domain" description="Disease resistance protein At4g27190-like leucine-rich repeats" evidence="8">
    <location>
        <begin position="1201"/>
        <end position="1325"/>
    </location>
</feature>
<feature type="domain" description="Disease resistance protein winged helix" evidence="9">
    <location>
        <begin position="623"/>
        <end position="693"/>
    </location>
</feature>
<dbReference type="FunFam" id="1.10.10.10:FF:000322">
    <property type="entry name" value="Probable disease resistance protein At1g63360"/>
    <property type="match status" value="1"/>
</dbReference>
<feature type="domain" description="Disease resistance protein At4g27190-like leucine-rich repeats" evidence="8">
    <location>
        <begin position="9"/>
        <end position="113"/>
    </location>
</feature>
<dbReference type="Pfam" id="PF13855">
    <property type="entry name" value="LRR_8"/>
    <property type="match status" value="1"/>
</dbReference>
<dbReference type="Gene3D" id="1.10.10.10">
    <property type="entry name" value="Winged helix-like DNA-binding domain superfamily/Winged helix DNA-binding domain"/>
    <property type="match status" value="1"/>
</dbReference>
<keyword evidence="2" id="KW-0433">Leucine-rich repeat</keyword>
<evidence type="ECO:0000259" key="9">
    <source>
        <dbReference type="Pfam" id="PF23559"/>
    </source>
</evidence>
<dbReference type="Gene3D" id="3.40.50.300">
    <property type="entry name" value="P-loop containing nucleotide triphosphate hydrolases"/>
    <property type="match status" value="1"/>
</dbReference>
<dbReference type="SUPFAM" id="SSF52058">
    <property type="entry name" value="L domain-like"/>
    <property type="match status" value="2"/>
</dbReference>
<dbReference type="InterPro" id="IPR058922">
    <property type="entry name" value="WHD_DRP"/>
</dbReference>
<dbReference type="InterPro" id="IPR057135">
    <property type="entry name" value="At4g27190-like_LRR"/>
</dbReference>